<dbReference type="GO" id="GO:0016747">
    <property type="term" value="F:acyltransferase activity, transferring groups other than amino-acyl groups"/>
    <property type="evidence" value="ECO:0007669"/>
    <property type="project" value="InterPro"/>
</dbReference>
<sequence>MIRYSATETITVGQFRDVLVRSTLGERRPLDREDTLDAMLTNASLLATAWDGELLVGIARSVTDFAYCCYISDLAVDEAYQRQGIGRQLIEATAQRLGPHCKIILLAAPKADTYYGGVGFQRHPRAWVRDKS</sequence>
<dbReference type="PROSITE" id="PS51186">
    <property type="entry name" value="GNAT"/>
    <property type="match status" value="1"/>
</dbReference>
<keyword evidence="3" id="KW-1185">Reference proteome</keyword>
<evidence type="ECO:0000313" key="2">
    <source>
        <dbReference type="EMBL" id="GAT34734.1"/>
    </source>
</evidence>
<protein>
    <submittedName>
        <fullName evidence="2">Acetyltransferase (GNAT) domain-containing protein</fullName>
    </submittedName>
</protein>
<dbReference type="SUPFAM" id="SSF55729">
    <property type="entry name" value="Acyl-CoA N-acyltransferases (Nat)"/>
    <property type="match status" value="1"/>
</dbReference>
<dbReference type="OrthoDB" id="9775804at2"/>
<dbReference type="InterPro" id="IPR016181">
    <property type="entry name" value="Acyl_CoA_acyltransferase"/>
</dbReference>
<feature type="domain" description="N-acetyltransferase" evidence="1">
    <location>
        <begin position="10"/>
        <end position="132"/>
    </location>
</feature>
<dbReference type="PANTHER" id="PTHR43233">
    <property type="entry name" value="FAMILY N-ACETYLTRANSFERASE, PUTATIVE (AFU_ORTHOLOGUE AFUA_6G03350)-RELATED"/>
    <property type="match status" value="1"/>
</dbReference>
<accession>A0A146GDC1</accession>
<dbReference type="Proteomes" id="UP000076023">
    <property type="component" value="Unassembled WGS sequence"/>
</dbReference>
<reference evidence="3" key="1">
    <citation type="journal article" date="2017" name="Genome Announc.">
        <title>Draft Genome Sequence of Terrimicrobium sacchariphilum NM-5T, a Facultative Anaerobic Soil Bacterium of the Class Spartobacteria.</title>
        <authorList>
            <person name="Qiu Y.L."/>
            <person name="Tourlousse D.M."/>
            <person name="Matsuura N."/>
            <person name="Ohashi A."/>
            <person name="Sekiguchi Y."/>
        </authorList>
    </citation>
    <scope>NUCLEOTIDE SEQUENCE [LARGE SCALE GENOMIC DNA]</scope>
    <source>
        <strain evidence="3">NM-5</strain>
    </source>
</reference>
<comment type="caution">
    <text evidence="2">The sequence shown here is derived from an EMBL/GenBank/DDBJ whole genome shotgun (WGS) entry which is preliminary data.</text>
</comment>
<dbReference type="RefSeq" id="WP_075080346.1">
    <property type="nucleotide sequence ID" value="NZ_BDCO01000002.1"/>
</dbReference>
<dbReference type="AlphaFoldDB" id="A0A146GDC1"/>
<dbReference type="PANTHER" id="PTHR43233:SF1">
    <property type="entry name" value="FAMILY N-ACETYLTRANSFERASE, PUTATIVE (AFU_ORTHOLOGUE AFUA_6G03350)-RELATED"/>
    <property type="match status" value="1"/>
</dbReference>
<dbReference type="STRING" id="690879.TSACC_23167"/>
<dbReference type="CDD" id="cd04301">
    <property type="entry name" value="NAT_SF"/>
    <property type="match status" value="1"/>
</dbReference>
<dbReference type="InParanoid" id="A0A146GDC1"/>
<organism evidence="2 3">
    <name type="scientific">Terrimicrobium sacchariphilum</name>
    <dbReference type="NCBI Taxonomy" id="690879"/>
    <lineage>
        <taxon>Bacteria</taxon>
        <taxon>Pseudomonadati</taxon>
        <taxon>Verrucomicrobiota</taxon>
        <taxon>Terrimicrobiia</taxon>
        <taxon>Terrimicrobiales</taxon>
        <taxon>Terrimicrobiaceae</taxon>
        <taxon>Terrimicrobium</taxon>
    </lineage>
</organism>
<evidence type="ECO:0000259" key="1">
    <source>
        <dbReference type="PROSITE" id="PS51186"/>
    </source>
</evidence>
<dbReference type="Pfam" id="PF13673">
    <property type="entry name" value="Acetyltransf_10"/>
    <property type="match status" value="1"/>
</dbReference>
<name>A0A146GDC1_TERSA</name>
<dbReference type="InterPro" id="IPR053144">
    <property type="entry name" value="Acetyltransferase_Butenolide"/>
</dbReference>
<keyword evidence="2" id="KW-0808">Transferase</keyword>
<dbReference type="EMBL" id="BDCO01000002">
    <property type="protein sequence ID" value="GAT34734.1"/>
    <property type="molecule type" value="Genomic_DNA"/>
</dbReference>
<evidence type="ECO:0000313" key="3">
    <source>
        <dbReference type="Proteomes" id="UP000076023"/>
    </source>
</evidence>
<dbReference type="InterPro" id="IPR000182">
    <property type="entry name" value="GNAT_dom"/>
</dbReference>
<gene>
    <name evidence="2" type="ORF">TSACC_23167</name>
</gene>
<proteinExistence type="predicted"/>
<dbReference type="Gene3D" id="3.40.630.30">
    <property type="match status" value="1"/>
</dbReference>